<evidence type="ECO:0000313" key="1">
    <source>
        <dbReference type="EMBL" id="KAF2708505.1"/>
    </source>
</evidence>
<dbReference type="Proteomes" id="UP000799428">
    <property type="component" value="Unassembled WGS sequence"/>
</dbReference>
<name>A0A6G1K7J6_9PLEO</name>
<reference evidence="1" key="1">
    <citation type="journal article" date="2020" name="Stud. Mycol.">
        <title>101 Dothideomycetes genomes: a test case for predicting lifestyles and emergence of pathogens.</title>
        <authorList>
            <person name="Haridas S."/>
            <person name="Albert R."/>
            <person name="Binder M."/>
            <person name="Bloem J."/>
            <person name="Labutti K."/>
            <person name="Salamov A."/>
            <person name="Andreopoulos B."/>
            <person name="Baker S."/>
            <person name="Barry K."/>
            <person name="Bills G."/>
            <person name="Bluhm B."/>
            <person name="Cannon C."/>
            <person name="Castanera R."/>
            <person name="Culley D."/>
            <person name="Daum C."/>
            <person name="Ezra D."/>
            <person name="Gonzalez J."/>
            <person name="Henrissat B."/>
            <person name="Kuo A."/>
            <person name="Liang C."/>
            <person name="Lipzen A."/>
            <person name="Lutzoni F."/>
            <person name="Magnuson J."/>
            <person name="Mondo S."/>
            <person name="Nolan M."/>
            <person name="Ohm R."/>
            <person name="Pangilinan J."/>
            <person name="Park H.-J."/>
            <person name="Ramirez L."/>
            <person name="Alfaro M."/>
            <person name="Sun H."/>
            <person name="Tritt A."/>
            <person name="Yoshinaga Y."/>
            <person name="Zwiers L.-H."/>
            <person name="Turgeon B."/>
            <person name="Goodwin S."/>
            <person name="Spatafora J."/>
            <person name="Crous P."/>
            <person name="Grigoriev I."/>
        </authorList>
    </citation>
    <scope>NUCLEOTIDE SEQUENCE</scope>
    <source>
        <strain evidence="1">CBS 279.74</strain>
    </source>
</reference>
<gene>
    <name evidence="1" type="ORF">K504DRAFT_435059</name>
</gene>
<dbReference type="EMBL" id="MU005772">
    <property type="protein sequence ID" value="KAF2708505.1"/>
    <property type="molecule type" value="Genomic_DNA"/>
</dbReference>
<accession>A0A6G1K7J6</accession>
<dbReference type="AlphaFoldDB" id="A0A6G1K7J6"/>
<protein>
    <submittedName>
        <fullName evidence="1">Uncharacterized protein</fullName>
    </submittedName>
</protein>
<sequence>MASTSASVSLFKPPPVVQCISRDSCLGLGKKVHVPNKICIECLTGHDPKQLQIWANENVEALDTIEEEVARKQMSKRNMESHGRFLCAFEDPDYLDSRWRRSDLNLRGVGVSCASVKRKGMACRKPLPCAFGRRCFSRKPGEVFFAKEEDANAGICQDCQNRSTVDLRNRAEYMSSGVRKLVHDHTLKLMESALSDERKDWPQSTWIYTKPVCAMRHPNYQGESWRCDFVPRLGRRPCEPTAEHDVLCSRCARELRRQVEEDPTFLNNPKLENVAGSFENFRRLGFPCLFVDPRYNGKEGIRWREWVDPATGKKDKLEWMDPETRCRRTKRKDSLCDKCYARCKDHRRYREVFKGEDPELQARWTIKD</sequence>
<evidence type="ECO:0000313" key="2">
    <source>
        <dbReference type="Proteomes" id="UP000799428"/>
    </source>
</evidence>
<keyword evidence="2" id="KW-1185">Reference proteome</keyword>
<organism evidence="1 2">
    <name type="scientific">Pleomassaria siparia CBS 279.74</name>
    <dbReference type="NCBI Taxonomy" id="1314801"/>
    <lineage>
        <taxon>Eukaryota</taxon>
        <taxon>Fungi</taxon>
        <taxon>Dikarya</taxon>
        <taxon>Ascomycota</taxon>
        <taxon>Pezizomycotina</taxon>
        <taxon>Dothideomycetes</taxon>
        <taxon>Pleosporomycetidae</taxon>
        <taxon>Pleosporales</taxon>
        <taxon>Pleomassariaceae</taxon>
        <taxon>Pleomassaria</taxon>
    </lineage>
</organism>
<proteinExistence type="predicted"/>
<dbReference type="OrthoDB" id="3775988at2759"/>